<evidence type="ECO:0000256" key="1">
    <source>
        <dbReference type="SAM" id="Phobius"/>
    </source>
</evidence>
<name>A0AAN6GJU6_9BASI</name>
<dbReference type="EMBL" id="JAPDMZ010000312">
    <property type="protein sequence ID" value="KAK0543967.1"/>
    <property type="molecule type" value="Genomic_DNA"/>
</dbReference>
<feature type="domain" description="FAD dependent oxidoreductase" evidence="2">
    <location>
        <begin position="12"/>
        <end position="162"/>
    </location>
</feature>
<sequence>MTHSPQQSPRHIAIVGGGIIGAATLHALAHSPHRNGAKLTMIEASFLIAPGASSKAGGFLASDWHDKPTSSLGHLSFQLHKQLAAAHSGAQQWGYRSLDTYFGAFDKQNAGSEPQPHPQLKWVDASGLSGEPLEHTGTTSTTAQVVPGDLAHFLTDHAASTGNVDF</sequence>
<comment type="caution">
    <text evidence="3">The sequence shown here is derived from an EMBL/GenBank/DDBJ whole genome shotgun (WGS) entry which is preliminary data.</text>
</comment>
<dbReference type="AlphaFoldDB" id="A0AAN6GJU6"/>
<dbReference type="Proteomes" id="UP001176517">
    <property type="component" value="Unassembled WGS sequence"/>
</dbReference>
<evidence type="ECO:0000313" key="4">
    <source>
        <dbReference type="Proteomes" id="UP001176517"/>
    </source>
</evidence>
<dbReference type="Pfam" id="PF01266">
    <property type="entry name" value="DAO"/>
    <property type="match status" value="1"/>
</dbReference>
<feature type="non-terminal residue" evidence="3">
    <location>
        <position position="166"/>
    </location>
</feature>
<accession>A0AAN6GJU6</accession>
<dbReference type="Gene3D" id="3.30.9.10">
    <property type="entry name" value="D-Amino Acid Oxidase, subunit A, domain 2"/>
    <property type="match status" value="1"/>
</dbReference>
<proteinExistence type="predicted"/>
<feature type="transmembrane region" description="Helical" evidence="1">
    <location>
        <begin position="12"/>
        <end position="29"/>
    </location>
</feature>
<keyword evidence="1" id="KW-1133">Transmembrane helix</keyword>
<keyword evidence="4" id="KW-1185">Reference proteome</keyword>
<dbReference type="PANTHER" id="PTHR13847:SF150">
    <property type="entry name" value="OXIDOREDUCTASE TDA3-RELATED"/>
    <property type="match status" value="1"/>
</dbReference>
<dbReference type="InterPro" id="IPR036188">
    <property type="entry name" value="FAD/NAD-bd_sf"/>
</dbReference>
<organism evidence="3 4">
    <name type="scientific">Tilletia horrida</name>
    <dbReference type="NCBI Taxonomy" id="155126"/>
    <lineage>
        <taxon>Eukaryota</taxon>
        <taxon>Fungi</taxon>
        <taxon>Dikarya</taxon>
        <taxon>Basidiomycota</taxon>
        <taxon>Ustilaginomycotina</taxon>
        <taxon>Exobasidiomycetes</taxon>
        <taxon>Tilletiales</taxon>
        <taxon>Tilletiaceae</taxon>
        <taxon>Tilletia</taxon>
    </lineage>
</organism>
<dbReference type="Gene3D" id="3.50.50.60">
    <property type="entry name" value="FAD/NAD(P)-binding domain"/>
    <property type="match status" value="1"/>
</dbReference>
<keyword evidence="1" id="KW-0472">Membrane</keyword>
<keyword evidence="1" id="KW-0812">Transmembrane</keyword>
<dbReference type="GO" id="GO:0005737">
    <property type="term" value="C:cytoplasm"/>
    <property type="evidence" value="ECO:0007669"/>
    <property type="project" value="TreeGrafter"/>
</dbReference>
<dbReference type="InterPro" id="IPR006076">
    <property type="entry name" value="FAD-dep_OxRdtase"/>
</dbReference>
<protein>
    <recommendedName>
        <fullName evidence="2">FAD dependent oxidoreductase domain-containing protein</fullName>
    </recommendedName>
</protein>
<evidence type="ECO:0000313" key="3">
    <source>
        <dbReference type="EMBL" id="KAK0543967.1"/>
    </source>
</evidence>
<evidence type="ECO:0000259" key="2">
    <source>
        <dbReference type="Pfam" id="PF01266"/>
    </source>
</evidence>
<dbReference type="PANTHER" id="PTHR13847">
    <property type="entry name" value="SARCOSINE DEHYDROGENASE-RELATED"/>
    <property type="match status" value="1"/>
</dbReference>
<dbReference type="SUPFAM" id="SSF51905">
    <property type="entry name" value="FAD/NAD(P)-binding domain"/>
    <property type="match status" value="1"/>
</dbReference>
<gene>
    <name evidence="3" type="ORF">OC846_006224</name>
</gene>
<reference evidence="3" key="1">
    <citation type="journal article" date="2023" name="PhytoFront">
        <title>Draft Genome Resources of Seven Strains of Tilletia horrida, Causal Agent of Kernel Smut of Rice.</title>
        <authorList>
            <person name="Khanal S."/>
            <person name="Antony Babu S."/>
            <person name="Zhou X.G."/>
        </authorList>
    </citation>
    <scope>NUCLEOTIDE SEQUENCE</scope>
    <source>
        <strain evidence="3">TX6</strain>
    </source>
</reference>